<dbReference type="AlphaFoldDB" id="A0A938ZAT6"/>
<protein>
    <submittedName>
        <fullName evidence="5">4-hydroxybutyrate dehydrogenase</fullName>
    </submittedName>
</protein>
<dbReference type="CDD" id="cd14860">
    <property type="entry name" value="4HBD_NAD"/>
    <property type="match status" value="1"/>
</dbReference>
<dbReference type="Proteomes" id="UP000737612">
    <property type="component" value="Unassembled WGS sequence"/>
</dbReference>
<dbReference type="EMBL" id="JAFHBD010000018">
    <property type="protein sequence ID" value="MBN2953116.1"/>
    <property type="molecule type" value="Genomic_DNA"/>
</dbReference>
<dbReference type="Gene3D" id="3.40.50.1970">
    <property type="match status" value="1"/>
</dbReference>
<evidence type="ECO:0000256" key="2">
    <source>
        <dbReference type="ARBA" id="ARBA00023002"/>
    </source>
</evidence>
<comment type="caution">
    <text evidence="5">The sequence shown here is derived from an EMBL/GenBank/DDBJ whole genome shotgun (WGS) entry which is preliminary data.</text>
</comment>
<reference evidence="5" key="1">
    <citation type="submission" date="2021-02" db="EMBL/GenBank/DDBJ databases">
        <title>Metagenome-assembled genomes from human diarrheal sample B26.</title>
        <authorList>
            <person name="Ateba T.P."/>
            <person name="Alayande K.A."/>
            <person name="Mwanza M."/>
        </authorList>
    </citation>
    <scope>NUCLEOTIDE SEQUENCE</scope>
    <source>
        <strain evidence="5">06WH</strain>
    </source>
</reference>
<evidence type="ECO:0000259" key="4">
    <source>
        <dbReference type="Pfam" id="PF25137"/>
    </source>
</evidence>
<keyword evidence="2" id="KW-0560">Oxidoreductase</keyword>
<dbReference type="GO" id="GO:0004022">
    <property type="term" value="F:alcohol dehydrogenase (NAD+) activity"/>
    <property type="evidence" value="ECO:0007669"/>
    <property type="project" value="TreeGrafter"/>
</dbReference>
<dbReference type="InterPro" id="IPR039697">
    <property type="entry name" value="Alcohol_dehydrogenase_Fe"/>
</dbReference>
<evidence type="ECO:0000313" key="6">
    <source>
        <dbReference type="Proteomes" id="UP000737612"/>
    </source>
</evidence>
<dbReference type="InterPro" id="IPR056798">
    <property type="entry name" value="ADH_Fe_C"/>
</dbReference>
<sequence length="371" mass="41382">MHSFRLVPEIRQYDTTKEFCADLHIGMGDLLLISESLYDKFFKLHDKGAIPVFYRKYGSGEPTDLMVEGIYRDLQGLSYQRVIAVGGGTILDVAKLFALKNISPVVDLYDRKLEIQKEKELILVPTTCGTGSEVTNISILELTAKNTKLGLADDALFADKAVLIPELLKRLPLRFFATSSIDALIHSIESFTSPKANAFTRMYSKKAMTIILECYQYIVEHGPESRADVIGDLLTASTYAGIAFGNAGCAAVHAMSYPLGAAYHVPHGEANYAMFTGVYKTYLRLQPEGVIAKLNEHLAYLLGCTPEHVYDELETLLNHLIPKKPLHEYGMTEADIDSFTHTVMTKQGRLMANNYTTLDEDTVRGIYKELF</sequence>
<name>A0A938ZAT6_9FIRM</name>
<dbReference type="Pfam" id="PF25137">
    <property type="entry name" value="ADH_Fe_C"/>
    <property type="match status" value="1"/>
</dbReference>
<dbReference type="Gene3D" id="1.20.1090.10">
    <property type="entry name" value="Dehydroquinate synthase-like - alpha domain"/>
    <property type="match status" value="1"/>
</dbReference>
<dbReference type="SUPFAM" id="SSF56796">
    <property type="entry name" value="Dehydroquinate synthase-like"/>
    <property type="match status" value="1"/>
</dbReference>
<feature type="domain" description="Alcohol dehydrogenase iron-type/glycerol dehydrogenase GldA" evidence="3">
    <location>
        <begin position="34"/>
        <end position="165"/>
    </location>
</feature>
<dbReference type="InterPro" id="IPR001670">
    <property type="entry name" value="ADH_Fe/GldA"/>
</dbReference>
<evidence type="ECO:0000313" key="5">
    <source>
        <dbReference type="EMBL" id="MBN2953116.1"/>
    </source>
</evidence>
<organism evidence="5 6">
    <name type="scientific">Fusicatenibacter saccharivorans</name>
    <dbReference type="NCBI Taxonomy" id="1150298"/>
    <lineage>
        <taxon>Bacteria</taxon>
        <taxon>Bacillati</taxon>
        <taxon>Bacillota</taxon>
        <taxon>Clostridia</taxon>
        <taxon>Lachnospirales</taxon>
        <taxon>Lachnospiraceae</taxon>
        <taxon>Fusicatenibacter</taxon>
    </lineage>
</organism>
<dbReference type="Pfam" id="PF00465">
    <property type="entry name" value="Fe-ADH"/>
    <property type="match status" value="1"/>
</dbReference>
<proteinExistence type="inferred from homology"/>
<evidence type="ECO:0000259" key="3">
    <source>
        <dbReference type="Pfam" id="PF00465"/>
    </source>
</evidence>
<comment type="similarity">
    <text evidence="1">Belongs to the iron-containing alcohol dehydrogenase family.</text>
</comment>
<accession>A0A938ZAT6</accession>
<gene>
    <name evidence="5" type="ORF">JTJ23_05855</name>
</gene>
<evidence type="ECO:0000256" key="1">
    <source>
        <dbReference type="ARBA" id="ARBA00007358"/>
    </source>
</evidence>
<dbReference type="PANTHER" id="PTHR11496">
    <property type="entry name" value="ALCOHOL DEHYDROGENASE"/>
    <property type="match status" value="1"/>
</dbReference>
<dbReference type="PANTHER" id="PTHR11496:SF102">
    <property type="entry name" value="ALCOHOL DEHYDROGENASE 4"/>
    <property type="match status" value="1"/>
</dbReference>
<dbReference type="GO" id="GO:0046872">
    <property type="term" value="F:metal ion binding"/>
    <property type="evidence" value="ECO:0007669"/>
    <property type="project" value="InterPro"/>
</dbReference>
<feature type="domain" description="Fe-containing alcohol dehydrogenase-like C-terminal" evidence="4">
    <location>
        <begin position="177"/>
        <end position="370"/>
    </location>
</feature>